<dbReference type="Proteomes" id="UP001233314">
    <property type="component" value="Unassembled WGS sequence"/>
</dbReference>
<comment type="caution">
    <text evidence="1">The sequence shown here is derived from an EMBL/GenBank/DDBJ whole genome shotgun (WGS) entry which is preliminary data.</text>
</comment>
<dbReference type="Gene3D" id="3.90.550.10">
    <property type="entry name" value="Spore Coat Polysaccharide Biosynthesis Protein SpsA, Chain A"/>
    <property type="match status" value="1"/>
</dbReference>
<gene>
    <name evidence="1" type="ORF">Q5722_05690</name>
</gene>
<evidence type="ECO:0000313" key="1">
    <source>
        <dbReference type="EMBL" id="MDO7867859.1"/>
    </source>
</evidence>
<evidence type="ECO:0000313" key="2">
    <source>
        <dbReference type="Proteomes" id="UP001233314"/>
    </source>
</evidence>
<name>A0ABT9AZ42_9ACTN</name>
<dbReference type="SUPFAM" id="SSF53448">
    <property type="entry name" value="Nucleotide-diphospho-sugar transferases"/>
    <property type="match status" value="1"/>
</dbReference>
<sequence length="343" mass="38471">MPTPPVVLISFSRPDKTAATLDRIRSAKPSQLFLLCDGPREGREDDAVGTAAVRSVLEDIDWPCEVHRKYWEHNVGVDQNVELGLDWVFDQVDRAVILEDDCFPDLSFFDYADVMLDHFEDDERVAYIGGNSMFVPQRFFDGRSYGFSHYASIWGWATWARAWKQHRAVFPRTWQAGGPEGEVAGVPVRLHPHDASRFVTAGGRAYFQEVMDSRDVRQFNWDSHLWATMGALGTYAATPAVNMVENVGFGADATTTNSTRTMPKAMPAPDPVVHADVALSVEVAREIEGVIVRANGRLARTLRRLIPQGRARTVVRWLGTGPHVVWLMRQLHRLSSIANRKGA</sequence>
<dbReference type="InterPro" id="IPR029044">
    <property type="entry name" value="Nucleotide-diphossugar_trans"/>
</dbReference>
<keyword evidence="2" id="KW-1185">Reference proteome</keyword>
<proteinExistence type="predicted"/>
<protein>
    <submittedName>
        <fullName evidence="1">Uncharacterized protein</fullName>
    </submittedName>
</protein>
<dbReference type="RefSeq" id="WP_305027242.1">
    <property type="nucleotide sequence ID" value="NZ_JAUQTA010000001.1"/>
</dbReference>
<organism evidence="1 2">
    <name type="scientific">Nocardioides jiangxiensis</name>
    <dbReference type="NCBI Taxonomy" id="3064524"/>
    <lineage>
        <taxon>Bacteria</taxon>
        <taxon>Bacillati</taxon>
        <taxon>Actinomycetota</taxon>
        <taxon>Actinomycetes</taxon>
        <taxon>Propionibacteriales</taxon>
        <taxon>Nocardioidaceae</taxon>
        <taxon>Nocardioides</taxon>
    </lineage>
</organism>
<reference evidence="1 2" key="1">
    <citation type="submission" date="2023-07" db="EMBL/GenBank/DDBJ databases">
        <title>Nocardioides sp. nov WY-20 isolated from soil.</title>
        <authorList>
            <person name="Liu B."/>
            <person name="Wan Y."/>
        </authorList>
    </citation>
    <scope>NUCLEOTIDE SEQUENCE [LARGE SCALE GENOMIC DNA]</scope>
    <source>
        <strain evidence="1 2">WY-20</strain>
    </source>
</reference>
<accession>A0ABT9AZ42</accession>
<dbReference type="EMBL" id="JAUQTA010000001">
    <property type="protein sequence ID" value="MDO7867859.1"/>
    <property type="molecule type" value="Genomic_DNA"/>
</dbReference>